<dbReference type="SUPFAM" id="SSF53335">
    <property type="entry name" value="S-adenosyl-L-methionine-dependent methyltransferases"/>
    <property type="match status" value="1"/>
</dbReference>
<dbReference type="SUPFAM" id="SSF53448">
    <property type="entry name" value="Nucleotide-diphospho-sugar transferases"/>
    <property type="match status" value="1"/>
</dbReference>
<dbReference type="GO" id="GO:0008168">
    <property type="term" value="F:methyltransferase activity"/>
    <property type="evidence" value="ECO:0007669"/>
    <property type="project" value="UniProtKB-KW"/>
</dbReference>
<evidence type="ECO:0000259" key="5">
    <source>
        <dbReference type="Pfam" id="PF13439"/>
    </source>
</evidence>
<comment type="similarity">
    <text evidence="1">Belongs to the glycosyltransferase 2 family.</text>
</comment>
<dbReference type="GO" id="GO:0032259">
    <property type="term" value="P:methylation"/>
    <property type="evidence" value="ECO:0007669"/>
    <property type="project" value="UniProtKB-KW"/>
</dbReference>
<organism evidence="6 7">
    <name type="scientific">Comamonas odontotermitis</name>
    <dbReference type="NCBI Taxonomy" id="379895"/>
    <lineage>
        <taxon>Bacteria</taxon>
        <taxon>Pseudomonadati</taxon>
        <taxon>Pseudomonadota</taxon>
        <taxon>Betaproteobacteria</taxon>
        <taxon>Burkholderiales</taxon>
        <taxon>Comamonadaceae</taxon>
        <taxon>Comamonas</taxon>
    </lineage>
</organism>
<dbReference type="InterPro" id="IPR028098">
    <property type="entry name" value="Glyco_trans_4-like_N"/>
</dbReference>
<evidence type="ECO:0000313" key="7">
    <source>
        <dbReference type="Proteomes" id="UP000562492"/>
    </source>
</evidence>
<dbReference type="Proteomes" id="UP000562492">
    <property type="component" value="Unassembled WGS sequence"/>
</dbReference>
<dbReference type="EMBL" id="JACHKZ010000003">
    <property type="protein sequence ID" value="MBB6576811.1"/>
    <property type="molecule type" value="Genomic_DNA"/>
</dbReference>
<evidence type="ECO:0000256" key="1">
    <source>
        <dbReference type="ARBA" id="ARBA00006739"/>
    </source>
</evidence>
<proteinExistence type="inferred from homology"/>
<comment type="caution">
    <text evidence="6">The sequence shown here is derived from an EMBL/GenBank/DDBJ whole genome shotgun (WGS) entry which is preliminary data.</text>
</comment>
<feature type="domain" description="Glycosyltransferase subfamily 4-like N-terminal" evidence="5">
    <location>
        <begin position="856"/>
        <end position="1031"/>
    </location>
</feature>
<dbReference type="InterPro" id="IPR029063">
    <property type="entry name" value="SAM-dependent_MTases_sf"/>
</dbReference>
<gene>
    <name evidence="6" type="ORF">HNP33_000859</name>
</gene>
<dbReference type="InterPro" id="IPR029044">
    <property type="entry name" value="Nucleotide-diphossugar_trans"/>
</dbReference>
<dbReference type="Pfam" id="PF00535">
    <property type="entry name" value="Glycos_transf_2"/>
    <property type="match status" value="1"/>
</dbReference>
<dbReference type="PANTHER" id="PTHR43179">
    <property type="entry name" value="RHAMNOSYLTRANSFERASE WBBL"/>
    <property type="match status" value="1"/>
</dbReference>
<accession>A0ABR6RCC8</accession>
<dbReference type="SUPFAM" id="SSF53756">
    <property type="entry name" value="UDP-Glycosyltransferase/glycogen phosphorylase"/>
    <property type="match status" value="1"/>
</dbReference>
<keyword evidence="6" id="KW-0489">Methyltransferase</keyword>
<dbReference type="Gene3D" id="3.40.50.2000">
    <property type="entry name" value="Glycogen Phosphorylase B"/>
    <property type="match status" value="2"/>
</dbReference>
<dbReference type="Pfam" id="PF13439">
    <property type="entry name" value="Glyco_transf_4"/>
    <property type="match status" value="1"/>
</dbReference>
<feature type="domain" description="Glycosyltransferase 2-like" evidence="4">
    <location>
        <begin position="572"/>
        <end position="685"/>
    </location>
</feature>
<name>A0ABR6RCC8_9BURK</name>
<dbReference type="InterPro" id="IPR001173">
    <property type="entry name" value="Glyco_trans_2-like"/>
</dbReference>
<reference evidence="6 7" key="1">
    <citation type="submission" date="2020-08" db="EMBL/GenBank/DDBJ databases">
        <title>Functional genomics of gut bacteria from endangered species of beetles.</title>
        <authorList>
            <person name="Carlos-Shanley C."/>
        </authorList>
    </citation>
    <scope>NUCLEOTIDE SEQUENCE [LARGE SCALE GENOMIC DNA]</scope>
    <source>
        <strain evidence="6 7">S00124</strain>
    </source>
</reference>
<dbReference type="Pfam" id="PF13489">
    <property type="entry name" value="Methyltransf_23"/>
    <property type="match status" value="1"/>
</dbReference>
<dbReference type="RefSeq" id="WP_233464358.1">
    <property type="nucleotide sequence ID" value="NZ_JACHKZ010000003.1"/>
</dbReference>
<dbReference type="Gene3D" id="3.90.550.10">
    <property type="entry name" value="Spore Coat Polysaccharide Biosynthesis Protein SpsA, Chain A"/>
    <property type="match status" value="1"/>
</dbReference>
<dbReference type="Gene3D" id="3.40.50.150">
    <property type="entry name" value="Vaccinia Virus protein VP39"/>
    <property type="match status" value="1"/>
</dbReference>
<evidence type="ECO:0000313" key="6">
    <source>
        <dbReference type="EMBL" id="MBB6576811.1"/>
    </source>
</evidence>
<dbReference type="PANTHER" id="PTHR43179:SF12">
    <property type="entry name" value="GALACTOFURANOSYLTRANSFERASE GLFT2"/>
    <property type="match status" value="1"/>
</dbReference>
<evidence type="ECO:0000259" key="4">
    <source>
        <dbReference type="Pfam" id="PF00535"/>
    </source>
</evidence>
<evidence type="ECO:0000256" key="3">
    <source>
        <dbReference type="ARBA" id="ARBA00022679"/>
    </source>
</evidence>
<evidence type="ECO:0000256" key="2">
    <source>
        <dbReference type="ARBA" id="ARBA00022676"/>
    </source>
</evidence>
<keyword evidence="2" id="KW-0328">Glycosyltransferase</keyword>
<keyword evidence="3" id="KW-0808">Transferase</keyword>
<dbReference type="CDD" id="cd02440">
    <property type="entry name" value="AdoMet_MTases"/>
    <property type="match status" value="1"/>
</dbReference>
<sequence>MTREHHVYTRHIDPQERTSLSVLAGKIRPGSRVLDLGCGPGVLGQHLQQHLACTVDGVTFSAEEAELARPYYHDVAVADLEQINLAEAFLLRQYDYIVCADVLEHLRHPEQILADCRALLADGGQILVSIPNAGYCGLVMELMQGELRYREEGLLDATHLRFFTRQSLLRLLHAEQWCVESLETIDRPLDESEFARTTADSLPPAVMQYLLSQPDALAYQFVASVRPADDPAAVQSHALLAMGNQNNAAQASFTTNLYWADADGYSEDRKLIQKGHIGKPQQSIRFTLPRYDAPTPTLRWDPADRPGFLHIHDIRLFDASAGLRWRWGGAGDQSFAQAPHSEMVWQPAPASAPGSALALLTGNDPYLRLPIPADVLHQCLQTAGAVLEVTVGWPMSADYAVLADSAQQLETRLRYADTEVIRAQHAEGRAHEHMRELQAHIQDQRHNLEASIGQQQEHIQAQQTHIGNLQTHLNNIEGSEAYRIGQKLARAKARLRGRTPPPAAVVSIPAAAAPAVLAEEVASLGDEVQNEIEINASIVAEPAQEPVPEALLHDAARPVAAEASQPASAVDIIVPVYRGLADTQRCLQSVLQAATQTHCQLIVINDASPEPALSEWLRALAAQDSRVTLLENESNLGFVATVNRGMALHPDHDLVLLNSDTEVSHEWLDRLRAAAYSQPAIGSVTPLSNNATICSYPRFCEKNALPADADLVRLNHLSAAANAGRTVDIPTGVGFCMYIRRDCLTQTGLFDVEHFGKGYGEENDFCMRAHHLGWRHLLALDTFVLHTGGVSFGDSKTPREQAAYQTLLQLHPEYDAQVQAHLKANPAQAARNAIDKARLRQHPLPRILMVLHNAGGGTLRHVHELAHSLRDQAVSLALTPLEDNYIRLQWLDAAEGYDEEFHWPTQSQEVVALLRELGVRHVHFHHLMGLNLEIMRLPQLLGVRYDFTAHDYYPICPQINLMMPTHNPRYAALGVAQCPQCSGEHPAPTGEYIDAWRMRHRLFLNQARYVLAPSRDAAERMLQYFPDAPVRYVTHHDIADPAVLPVPQGKPLAAHSHLRVFILGGVSLAKGGDVMEAVALAAARANTPVELHLLGYPHRRMRTQPQASLTIHGPYDDADLPALLARLQPDVIWFPALWPETYSYTLSACLQAGVPVIAPDIGAFPERLANRPWTWVQPWSTSADEWLALFQSIRERHFVQGTPPLPAPAAPAELFGPRLQPWSYTHDYLTGIAAP</sequence>
<keyword evidence="7" id="KW-1185">Reference proteome</keyword>
<protein>
    <submittedName>
        <fullName evidence="6">GT2 family glycosyltransferase/2-polyprenyl-3-methyl-5-hydroxy-6-metoxy-1,4-benzoquinol methylase/glycosyltransferase involved in cell wall biosynthesis</fullName>
    </submittedName>
</protein>